<name>A0ABS8C6R1_9ALTE</name>
<keyword evidence="4" id="KW-0275">Fatty acid biosynthesis</keyword>
<evidence type="ECO:0000256" key="2">
    <source>
        <dbReference type="ARBA" id="ARBA00022801"/>
    </source>
</evidence>
<dbReference type="Pfam" id="PF04336">
    <property type="entry name" value="ACP_PD"/>
    <property type="match status" value="1"/>
</dbReference>
<evidence type="ECO:0000256" key="1">
    <source>
        <dbReference type="ARBA" id="ARBA00022516"/>
    </source>
</evidence>
<dbReference type="Proteomes" id="UP000633814">
    <property type="component" value="Unassembled WGS sequence"/>
</dbReference>
<evidence type="ECO:0000256" key="4">
    <source>
        <dbReference type="ARBA" id="ARBA00023160"/>
    </source>
</evidence>
<dbReference type="PANTHER" id="PTHR38764">
    <property type="entry name" value="ACYL CARRIER PROTEIN PHOSPHODIESTERASE"/>
    <property type="match status" value="1"/>
</dbReference>
<proteinExistence type="predicted"/>
<protein>
    <submittedName>
        <fullName evidence="5">ACP phosphodiesterase</fullName>
    </submittedName>
</protein>
<reference evidence="5 6" key="1">
    <citation type="submission" date="2021-10" db="EMBL/GenBank/DDBJ databases">
        <title>Alishewanella koreense sp. nov. isolated from seawater of southwestern coast in South Korea and the proposal for the reclassification of Rheinheimera perlucida and Rheinheimera tuosuensis as Arsukibacterium perlucida and Arsukibacterium tuosuensis.</title>
        <authorList>
            <person name="Kim K.H."/>
            <person name="Ruan W."/>
            <person name="Kim K.R."/>
            <person name="Baek J.H."/>
            <person name="Jeon C.O."/>
        </authorList>
    </citation>
    <scope>NUCLEOTIDE SEQUENCE [LARGE SCALE GENOMIC DNA]</scope>
    <source>
        <strain evidence="5 6">16-MA</strain>
    </source>
</reference>
<keyword evidence="1" id="KW-0444">Lipid biosynthesis</keyword>
<keyword evidence="4" id="KW-0276">Fatty acid metabolism</keyword>
<evidence type="ECO:0000313" key="6">
    <source>
        <dbReference type="Proteomes" id="UP000633814"/>
    </source>
</evidence>
<dbReference type="RefSeq" id="WP_226751879.1">
    <property type="nucleotide sequence ID" value="NZ_JAEINI020000010.1"/>
</dbReference>
<comment type="caution">
    <text evidence="5">The sequence shown here is derived from an EMBL/GenBank/DDBJ whole genome shotgun (WGS) entry which is preliminary data.</text>
</comment>
<keyword evidence="3" id="KW-0443">Lipid metabolism</keyword>
<dbReference type="EMBL" id="JAEINI020000010">
    <property type="protein sequence ID" value="MCB5227820.1"/>
    <property type="molecule type" value="Genomic_DNA"/>
</dbReference>
<gene>
    <name evidence="5" type="ORF">JAO78_013460</name>
</gene>
<accession>A0ABS8C6R1</accession>
<dbReference type="PANTHER" id="PTHR38764:SF1">
    <property type="entry name" value="ACYL CARRIER PROTEIN PHOSPHODIESTERASE"/>
    <property type="match status" value="1"/>
</dbReference>
<organism evidence="5 6">
    <name type="scientific">Alishewanella maricola</name>
    <dbReference type="NCBI Taxonomy" id="2795740"/>
    <lineage>
        <taxon>Bacteria</taxon>
        <taxon>Pseudomonadati</taxon>
        <taxon>Pseudomonadota</taxon>
        <taxon>Gammaproteobacteria</taxon>
        <taxon>Alteromonadales</taxon>
        <taxon>Alteromonadaceae</taxon>
        <taxon>Alishewanella</taxon>
    </lineage>
</organism>
<evidence type="ECO:0000256" key="3">
    <source>
        <dbReference type="ARBA" id="ARBA00023098"/>
    </source>
</evidence>
<keyword evidence="6" id="KW-1185">Reference proteome</keyword>
<sequence length="201" mass="23013">MNYLAHMALAQPTAPSLVGNLLGDFSKGVCLVLLAPSIKAGLANHRAVDAFTDADSAICLAKRQFSSTRRRFAGVALDVLFDHFLTVHWSRFYAEPFSRAKLALYQQLAHAEPLMPAQMLWTMQKVRQQDWFESYQQLPRVGMALDRIAQRIRFANQFDGIITEITPRYTELEQVFLDFYPRLQQHVRQQALEPIIMPTQC</sequence>
<evidence type="ECO:0000313" key="5">
    <source>
        <dbReference type="EMBL" id="MCB5227820.1"/>
    </source>
</evidence>
<dbReference type="PIRSF" id="PIRSF011489">
    <property type="entry name" value="DUF479"/>
    <property type="match status" value="1"/>
</dbReference>
<keyword evidence="2" id="KW-0378">Hydrolase</keyword>
<dbReference type="InterPro" id="IPR007431">
    <property type="entry name" value="ACP_PD"/>
</dbReference>